<gene>
    <name evidence="1" type="ORF">KP509_10G021300</name>
</gene>
<keyword evidence="2" id="KW-1185">Reference proteome</keyword>
<evidence type="ECO:0000313" key="1">
    <source>
        <dbReference type="EMBL" id="KAH7426899.1"/>
    </source>
</evidence>
<evidence type="ECO:0000313" key="2">
    <source>
        <dbReference type="Proteomes" id="UP000825935"/>
    </source>
</evidence>
<sequence>MIKDIGFHFKAVVFLFLKTGASSYPKPSWRAHLIDIRLFDTLF</sequence>
<accession>A0A8T2U2S5</accession>
<dbReference type="AlphaFoldDB" id="A0A8T2U2S5"/>
<protein>
    <submittedName>
        <fullName evidence="1">Uncharacterized protein</fullName>
    </submittedName>
</protein>
<organism evidence="1 2">
    <name type="scientific">Ceratopteris richardii</name>
    <name type="common">Triangle waterfern</name>
    <dbReference type="NCBI Taxonomy" id="49495"/>
    <lineage>
        <taxon>Eukaryota</taxon>
        <taxon>Viridiplantae</taxon>
        <taxon>Streptophyta</taxon>
        <taxon>Embryophyta</taxon>
        <taxon>Tracheophyta</taxon>
        <taxon>Polypodiopsida</taxon>
        <taxon>Polypodiidae</taxon>
        <taxon>Polypodiales</taxon>
        <taxon>Pteridineae</taxon>
        <taxon>Pteridaceae</taxon>
        <taxon>Parkerioideae</taxon>
        <taxon>Ceratopteris</taxon>
    </lineage>
</organism>
<reference evidence="1" key="1">
    <citation type="submission" date="2021-08" db="EMBL/GenBank/DDBJ databases">
        <title>WGS assembly of Ceratopteris richardii.</title>
        <authorList>
            <person name="Marchant D.B."/>
            <person name="Chen G."/>
            <person name="Jenkins J."/>
            <person name="Shu S."/>
            <person name="Leebens-Mack J."/>
            <person name="Grimwood J."/>
            <person name="Schmutz J."/>
            <person name="Soltis P."/>
            <person name="Soltis D."/>
            <person name="Chen Z.-H."/>
        </authorList>
    </citation>
    <scope>NUCLEOTIDE SEQUENCE</scope>
    <source>
        <strain evidence="1">Whitten #5841</strain>
        <tissue evidence="1">Leaf</tissue>
    </source>
</reference>
<name>A0A8T2U2S5_CERRI</name>
<proteinExistence type="predicted"/>
<comment type="caution">
    <text evidence="1">The sequence shown here is derived from an EMBL/GenBank/DDBJ whole genome shotgun (WGS) entry which is preliminary data.</text>
</comment>
<dbReference type="EMBL" id="CM035415">
    <property type="protein sequence ID" value="KAH7426899.1"/>
    <property type="molecule type" value="Genomic_DNA"/>
</dbReference>
<dbReference type="Proteomes" id="UP000825935">
    <property type="component" value="Chromosome 10"/>
</dbReference>